<dbReference type="InterPro" id="IPR020588">
    <property type="entry name" value="RecA_ATP-bd"/>
</dbReference>
<evidence type="ECO:0000313" key="5">
    <source>
        <dbReference type="Proteomes" id="UP000038830"/>
    </source>
</evidence>
<dbReference type="GO" id="GO:0042148">
    <property type="term" value="P:DNA strand invasion"/>
    <property type="evidence" value="ECO:0007669"/>
    <property type="project" value="TreeGrafter"/>
</dbReference>
<dbReference type="AlphaFoldDB" id="A0A0H5C898"/>
<protein>
    <submittedName>
        <fullName evidence="4">DNA repair protein RAD57</fullName>
    </submittedName>
</protein>
<evidence type="ECO:0000259" key="3">
    <source>
        <dbReference type="PROSITE" id="PS50162"/>
    </source>
</evidence>
<keyword evidence="1" id="KW-0547">Nucleotide-binding</keyword>
<dbReference type="GO" id="GO:0006312">
    <property type="term" value="P:mitotic recombination"/>
    <property type="evidence" value="ECO:0007669"/>
    <property type="project" value="TreeGrafter"/>
</dbReference>
<dbReference type="SUPFAM" id="SSF52540">
    <property type="entry name" value="P-loop containing nucleoside triphosphate hydrolases"/>
    <property type="match status" value="1"/>
</dbReference>
<organism evidence="4 5">
    <name type="scientific">Cyberlindnera jadinii (strain ATCC 18201 / CBS 1600 / BCRC 20928 / JCM 3617 / NBRC 0987 / NRRL Y-1542)</name>
    <name type="common">Torula yeast</name>
    <name type="synonym">Candida utilis</name>
    <dbReference type="NCBI Taxonomy" id="983966"/>
    <lineage>
        <taxon>Eukaryota</taxon>
        <taxon>Fungi</taxon>
        <taxon>Dikarya</taxon>
        <taxon>Ascomycota</taxon>
        <taxon>Saccharomycotina</taxon>
        <taxon>Saccharomycetes</taxon>
        <taxon>Phaffomycetales</taxon>
        <taxon>Phaffomycetaceae</taxon>
        <taxon>Cyberlindnera</taxon>
    </lineage>
</organism>
<dbReference type="GO" id="GO:0003690">
    <property type="term" value="F:double-stranded DNA binding"/>
    <property type="evidence" value="ECO:0007669"/>
    <property type="project" value="TreeGrafter"/>
</dbReference>
<dbReference type="PANTHER" id="PTHR22942:SF66">
    <property type="entry name" value="RE19845P"/>
    <property type="match status" value="1"/>
</dbReference>
<dbReference type="GO" id="GO:0140664">
    <property type="term" value="F:ATP-dependent DNA damage sensor activity"/>
    <property type="evidence" value="ECO:0007669"/>
    <property type="project" value="InterPro"/>
</dbReference>
<keyword evidence="2" id="KW-0067">ATP-binding</keyword>
<gene>
    <name evidence="4" type="ORF">BN1211_5302</name>
</gene>
<dbReference type="PANTHER" id="PTHR22942">
    <property type="entry name" value="RECA/RAD51/RADA DNA STRAND-PAIRING FAMILY MEMBER"/>
    <property type="match status" value="1"/>
</dbReference>
<accession>A0A0H5C898</accession>
<sequence length="299" mass="33575">MDLYKHFPRSRLNFSHSFTSYFALLKKHDITVMDLLTTSPRELGLKSGIPEKELVYFVETLRNETPVIGKLKPAEWVSTGDDVMDSTLCGGIAVGCITEIFGESSTGKSQLCMQLTRSVALAGWKSVYISTESSLETRRLQEINPDLNSVYCINCTDLESQQHILEVQLPLLLKQGGFKLVIIDSISHHLRVELSAGGSYRRFVENRHRLLEISSHLNELCDEFAVALVVTNQISDFPEREIIDSEYKPISFDYQLGWLSGWDDATIRGMDFAKGMIPSLGLQWSNANMSTGVLGVFNQ</sequence>
<dbReference type="Proteomes" id="UP000038830">
    <property type="component" value="Unassembled WGS sequence"/>
</dbReference>
<dbReference type="GO" id="GO:0000150">
    <property type="term" value="F:DNA strand exchange activity"/>
    <property type="evidence" value="ECO:0007669"/>
    <property type="project" value="TreeGrafter"/>
</dbReference>
<dbReference type="GO" id="GO:0061982">
    <property type="term" value="P:meiosis I cell cycle process"/>
    <property type="evidence" value="ECO:0007669"/>
    <property type="project" value="UniProtKB-ARBA"/>
</dbReference>
<evidence type="ECO:0000313" key="4">
    <source>
        <dbReference type="EMBL" id="CEP24476.1"/>
    </source>
</evidence>
<dbReference type="GO" id="GO:0000730">
    <property type="term" value="P:DNA recombinase assembly"/>
    <property type="evidence" value="ECO:0007669"/>
    <property type="project" value="TreeGrafter"/>
</dbReference>
<evidence type="ECO:0000256" key="2">
    <source>
        <dbReference type="ARBA" id="ARBA00022840"/>
    </source>
</evidence>
<dbReference type="EMBL" id="CDQK01000006">
    <property type="protein sequence ID" value="CEP24476.1"/>
    <property type="molecule type" value="Genomic_DNA"/>
</dbReference>
<feature type="domain" description="RecA family profile 1" evidence="3">
    <location>
        <begin position="73"/>
        <end position="234"/>
    </location>
</feature>
<dbReference type="PROSITE" id="PS50162">
    <property type="entry name" value="RECA_2"/>
    <property type="match status" value="1"/>
</dbReference>
<proteinExistence type="predicted"/>
<dbReference type="GO" id="GO:0005524">
    <property type="term" value="F:ATP binding"/>
    <property type="evidence" value="ECO:0007669"/>
    <property type="project" value="UniProtKB-KW"/>
</dbReference>
<dbReference type="InterPro" id="IPR013632">
    <property type="entry name" value="Rad51_C"/>
</dbReference>
<reference evidence="5" key="1">
    <citation type="journal article" date="2015" name="J. Biotechnol.">
        <title>The structure of the Cyberlindnera jadinii genome and its relation to Candida utilis analyzed by the occurrence of single nucleotide polymorphisms.</title>
        <authorList>
            <person name="Rupp O."/>
            <person name="Brinkrolf K."/>
            <person name="Buerth C."/>
            <person name="Kunigo M."/>
            <person name="Schneider J."/>
            <person name="Jaenicke S."/>
            <person name="Goesmann A."/>
            <person name="Puehler A."/>
            <person name="Jaeger K.-E."/>
            <person name="Ernst J.F."/>
        </authorList>
    </citation>
    <scope>NUCLEOTIDE SEQUENCE [LARGE SCALE GENOMIC DNA]</scope>
    <source>
        <strain evidence="5">ATCC 18201 / CBS 1600 / BCRC 20928 / JCM 3617 / NBRC 0987 / NRRL Y-1542</strain>
    </source>
</reference>
<evidence type="ECO:0000256" key="1">
    <source>
        <dbReference type="ARBA" id="ARBA00022741"/>
    </source>
</evidence>
<dbReference type="InterPro" id="IPR027417">
    <property type="entry name" value="P-loop_NTPase"/>
</dbReference>
<name>A0A0H5C898_CYBJN</name>
<dbReference type="GO" id="GO:0003697">
    <property type="term" value="F:single-stranded DNA binding"/>
    <property type="evidence" value="ECO:0007669"/>
    <property type="project" value="TreeGrafter"/>
</dbReference>
<dbReference type="Pfam" id="PF08423">
    <property type="entry name" value="Rad51"/>
    <property type="match status" value="1"/>
</dbReference>
<dbReference type="Gene3D" id="3.40.50.300">
    <property type="entry name" value="P-loop containing nucleotide triphosphate hydrolases"/>
    <property type="match status" value="1"/>
</dbReference>